<dbReference type="GO" id="GO:0046872">
    <property type="term" value="F:metal ion binding"/>
    <property type="evidence" value="ECO:0007669"/>
    <property type="project" value="UniProtKB-KW"/>
</dbReference>
<evidence type="ECO:0000259" key="3">
    <source>
        <dbReference type="SMART" id="SM01007"/>
    </source>
</evidence>
<dbReference type="Pfam" id="PF00596">
    <property type="entry name" value="Aldolase_II"/>
    <property type="match status" value="1"/>
</dbReference>
<sequence length="169" mass="19181">PNDKLTEKSCVEMNFDGTYKNKFKPSTEWKIHRDIYLKRKDVKAIIHTHPTSSTAIACMNINIPAFHYMIAVAGGDSIRCAKYATFGTEQLSKNVLKALENRNTCLMANHGLIVVEKDLETALKLTEEVENLSMQFLQILKSGKKPILLSKSEMKKNIKKIKDYNYGKA</sequence>
<dbReference type="InterPro" id="IPR001303">
    <property type="entry name" value="Aldolase_II/adducin_N"/>
</dbReference>
<accession>A0A383CDI1</accession>
<dbReference type="GO" id="GO:0016832">
    <property type="term" value="F:aldehyde-lyase activity"/>
    <property type="evidence" value="ECO:0007669"/>
    <property type="project" value="TreeGrafter"/>
</dbReference>
<dbReference type="EMBL" id="UINC01207849">
    <property type="protein sequence ID" value="SVE30123.1"/>
    <property type="molecule type" value="Genomic_DNA"/>
</dbReference>
<gene>
    <name evidence="4" type="ORF">METZ01_LOCUS482977</name>
</gene>
<keyword evidence="1" id="KW-0479">Metal-binding</keyword>
<organism evidence="4">
    <name type="scientific">marine metagenome</name>
    <dbReference type="NCBI Taxonomy" id="408172"/>
    <lineage>
        <taxon>unclassified sequences</taxon>
        <taxon>metagenomes</taxon>
        <taxon>ecological metagenomes</taxon>
    </lineage>
</organism>
<dbReference type="SMART" id="SM01007">
    <property type="entry name" value="Aldolase_II"/>
    <property type="match status" value="1"/>
</dbReference>
<evidence type="ECO:0000256" key="2">
    <source>
        <dbReference type="ARBA" id="ARBA00023239"/>
    </source>
</evidence>
<dbReference type="InterPro" id="IPR036409">
    <property type="entry name" value="Aldolase_II/adducin_N_sf"/>
</dbReference>
<proteinExistence type="predicted"/>
<dbReference type="PANTHER" id="PTHR22789:SF0">
    <property type="entry name" value="3-OXO-TETRONATE 4-PHOSPHATE DECARBOXYLASE-RELATED"/>
    <property type="match status" value="1"/>
</dbReference>
<dbReference type="SUPFAM" id="SSF53639">
    <property type="entry name" value="AraD/HMP-PK domain-like"/>
    <property type="match status" value="1"/>
</dbReference>
<dbReference type="InterPro" id="IPR050197">
    <property type="entry name" value="Aldolase_class_II_sugar_metab"/>
</dbReference>
<evidence type="ECO:0000256" key="1">
    <source>
        <dbReference type="ARBA" id="ARBA00022723"/>
    </source>
</evidence>
<name>A0A383CDI1_9ZZZZ</name>
<keyword evidence="2" id="KW-0456">Lyase</keyword>
<reference evidence="4" key="1">
    <citation type="submission" date="2018-05" db="EMBL/GenBank/DDBJ databases">
        <authorList>
            <person name="Lanie J.A."/>
            <person name="Ng W.-L."/>
            <person name="Kazmierczak K.M."/>
            <person name="Andrzejewski T.M."/>
            <person name="Davidsen T.M."/>
            <person name="Wayne K.J."/>
            <person name="Tettelin H."/>
            <person name="Glass J.I."/>
            <person name="Rusch D."/>
            <person name="Podicherti R."/>
            <person name="Tsui H.-C.T."/>
            <person name="Winkler M.E."/>
        </authorList>
    </citation>
    <scope>NUCLEOTIDE SEQUENCE</scope>
</reference>
<evidence type="ECO:0000313" key="4">
    <source>
        <dbReference type="EMBL" id="SVE30123.1"/>
    </source>
</evidence>
<feature type="domain" description="Class II aldolase/adducin N-terminal" evidence="3">
    <location>
        <begin position="1"/>
        <end position="137"/>
    </location>
</feature>
<protein>
    <recommendedName>
        <fullName evidence="3">Class II aldolase/adducin N-terminal domain-containing protein</fullName>
    </recommendedName>
</protein>
<feature type="non-terminal residue" evidence="4">
    <location>
        <position position="1"/>
    </location>
</feature>
<dbReference type="GO" id="GO:0005829">
    <property type="term" value="C:cytosol"/>
    <property type="evidence" value="ECO:0007669"/>
    <property type="project" value="TreeGrafter"/>
</dbReference>
<dbReference type="AlphaFoldDB" id="A0A383CDI1"/>
<dbReference type="PANTHER" id="PTHR22789">
    <property type="entry name" value="FUCULOSE PHOSPHATE ALDOLASE"/>
    <property type="match status" value="1"/>
</dbReference>
<dbReference type="Gene3D" id="3.40.225.10">
    <property type="entry name" value="Class II aldolase/adducin N-terminal domain"/>
    <property type="match status" value="1"/>
</dbReference>
<dbReference type="GO" id="GO:0019323">
    <property type="term" value="P:pentose catabolic process"/>
    <property type="evidence" value="ECO:0007669"/>
    <property type="project" value="TreeGrafter"/>
</dbReference>